<evidence type="ECO:0000313" key="2">
    <source>
        <dbReference type="Proteomes" id="UP001327314"/>
    </source>
</evidence>
<name>A0ABD8AHZ8_9BACT</name>
<keyword evidence="1" id="KW-0489">Methyltransferase</keyword>
<dbReference type="RefSeq" id="WP_284520591.1">
    <property type="nucleotide sequence ID" value="NZ_CP103991.1"/>
</dbReference>
<evidence type="ECO:0000313" key="1">
    <source>
        <dbReference type="EMBL" id="WQQ19650.1"/>
    </source>
</evidence>
<dbReference type="NCBIfam" id="NF045953">
    <property type="entry name" value="DCM_methyl_Nterm"/>
    <property type="match status" value="1"/>
</dbReference>
<dbReference type="GO" id="GO:0032259">
    <property type="term" value="P:methylation"/>
    <property type="evidence" value="ECO:0007669"/>
    <property type="project" value="UniProtKB-KW"/>
</dbReference>
<sequence>MKTIKLFEFFSGIGSQLKALKSLEEKLKFKTKSMGACDFYIDAIVSYMAMHYGILDPENNLDKQEMIEILEKYVFSSNSKDIVARDYFKRIKEDKLRNLFSYLYAFLNNEYFNDRYIKFSTLQHHSKRERAVRI</sequence>
<protein>
    <submittedName>
        <fullName evidence="1">DNA methyltransferase</fullName>
    </submittedName>
</protein>
<reference evidence="1 2" key="1">
    <citation type="submission" date="2023-12" db="EMBL/GenBank/DDBJ databases">
        <title>Hybrid Genome Assemblies of Mycoplasma cynos and Mycoplasma felis isolated from Dogs and Cats with Infectious Respiratory Disease.</title>
        <authorList>
            <person name="Framst I."/>
            <person name="Cai H."/>
            <person name="Ramesh P."/>
            <person name="Maboni G."/>
        </authorList>
    </citation>
    <scope>NUCLEOTIDE SEQUENCE [LARGE SCALE GENOMIC DNA]</scope>
    <source>
        <strain evidence="1 2">30510</strain>
    </source>
</reference>
<keyword evidence="1" id="KW-0808">Transferase</keyword>
<dbReference type="InterPro" id="IPR029063">
    <property type="entry name" value="SAM-dependent_MTases_sf"/>
</dbReference>
<dbReference type="GO" id="GO:0008168">
    <property type="term" value="F:methyltransferase activity"/>
    <property type="evidence" value="ECO:0007669"/>
    <property type="project" value="UniProtKB-KW"/>
</dbReference>
<gene>
    <name evidence="1" type="ORF">RRG46_02255</name>
</gene>
<accession>A0ABD8AHZ8</accession>
<dbReference type="Gene3D" id="3.40.50.150">
    <property type="entry name" value="Vaccinia Virus protein VP39"/>
    <property type="match status" value="1"/>
</dbReference>
<organism evidence="1 2">
    <name type="scientific">Mycoplasmopsis cynos</name>
    <dbReference type="NCBI Taxonomy" id="171284"/>
    <lineage>
        <taxon>Bacteria</taxon>
        <taxon>Bacillati</taxon>
        <taxon>Mycoplasmatota</taxon>
        <taxon>Mycoplasmoidales</taxon>
        <taxon>Metamycoplasmataceae</taxon>
        <taxon>Mycoplasmopsis</taxon>
    </lineage>
</organism>
<dbReference type="EMBL" id="CP141046">
    <property type="protein sequence ID" value="WQQ19650.1"/>
    <property type="molecule type" value="Genomic_DNA"/>
</dbReference>
<proteinExistence type="predicted"/>
<dbReference type="AlphaFoldDB" id="A0ABD8AHZ8"/>
<dbReference type="Proteomes" id="UP001327314">
    <property type="component" value="Chromosome"/>
</dbReference>